<dbReference type="Pfam" id="PF08125">
    <property type="entry name" value="Mannitol_dh_C"/>
    <property type="match status" value="1"/>
</dbReference>
<dbReference type="SUPFAM" id="SSF48179">
    <property type="entry name" value="6-phosphogluconate dehydrogenase C-terminal domain-like"/>
    <property type="match status" value="1"/>
</dbReference>
<dbReference type="GO" id="GO:0008926">
    <property type="term" value="F:mannitol-1-phosphate 5-dehydrogenase activity"/>
    <property type="evidence" value="ECO:0007669"/>
    <property type="project" value="UniProtKB-EC"/>
</dbReference>
<dbReference type="AlphaFoldDB" id="E9S7P8"/>
<dbReference type="PANTHER" id="PTHR43362:SF1">
    <property type="entry name" value="MANNITOL DEHYDROGENASE 2-RELATED"/>
    <property type="match status" value="1"/>
</dbReference>
<sequence>MKLNTQSIVSEKALWQEKGFILPLYDTDMIKRNTEKAPRWVHFGGGNIFRGYIARLADDLICQGDMDSGIIAADSFDTETIDKIYDPYDDLSLLVGLPARGEKYLRVIGSIGGAVCAKGEGMAKLGTIAKSDSLQMISYTITEKGYAVKDMNGDILPYVQADIDDGMSGELRSAMSVTAALMYERFCAGGTPVALVSMDNCSRNGEKLKESVLTIAEGWCRRGFCGADFVEWLKSPKVSFPWSMIDKITPRPDSTICGELTALGVEGMSPVKTSRGTFTAPFVNAEMPEYLVIEDDFPNGRPPLEKAGVYMTDRESVDRAEKMKVMTCLNPLHTALAVFGCLLGHKKISEEMEDSDLKALVYRLGYKEGLPVVIDPHMISPENFLREVLEERLPNSYLPDTPQRIATDTSQKLAIRFGGTVRAYAEKGSASKLEMIPLVIAAWLRYLTAVGDDGAPMELSADPMLDEMQKTVRPEWFGKGCDRAAVESVLKNEALFGADLVSVGLADKIAAYLDKMLAGAGAVRKVLHDAVSAE</sequence>
<evidence type="ECO:0000259" key="3">
    <source>
        <dbReference type="Pfam" id="PF01232"/>
    </source>
</evidence>
<dbReference type="InterPro" id="IPR036291">
    <property type="entry name" value="NAD(P)-bd_dom_sf"/>
</dbReference>
<dbReference type="InterPro" id="IPR013131">
    <property type="entry name" value="Mannitol_DH_N"/>
</dbReference>
<dbReference type="InterPro" id="IPR013118">
    <property type="entry name" value="Mannitol_DH_C"/>
</dbReference>
<name>E9S7P8_RUMAL</name>
<gene>
    <name evidence="5" type="ORF">CUS_7273</name>
</gene>
<evidence type="ECO:0000313" key="5">
    <source>
        <dbReference type="EMBL" id="EGC04621.1"/>
    </source>
</evidence>
<dbReference type="RefSeq" id="WP_002847073.1">
    <property type="nucleotide sequence ID" value="NZ_ADKM02000018.1"/>
</dbReference>
<feature type="domain" description="Mannitol dehydrogenase C-terminal" evidence="4">
    <location>
        <begin position="320"/>
        <end position="515"/>
    </location>
</feature>
<dbReference type="Gene3D" id="1.10.1040.10">
    <property type="entry name" value="N-(1-d-carboxylethyl)-l-norvaline Dehydrogenase, domain 2"/>
    <property type="match status" value="1"/>
</dbReference>
<keyword evidence="6" id="KW-1185">Reference proteome</keyword>
<dbReference type="EMBL" id="ADKM02000018">
    <property type="protein sequence ID" value="EGC04621.1"/>
    <property type="molecule type" value="Genomic_DNA"/>
</dbReference>
<keyword evidence="1" id="KW-0560">Oxidoreductase</keyword>
<evidence type="ECO:0000259" key="4">
    <source>
        <dbReference type="Pfam" id="PF08125"/>
    </source>
</evidence>
<evidence type="ECO:0000256" key="1">
    <source>
        <dbReference type="ARBA" id="ARBA00023002"/>
    </source>
</evidence>
<dbReference type="InterPro" id="IPR050988">
    <property type="entry name" value="Mannitol_DH/Oxidoreductase"/>
</dbReference>
<protein>
    <submittedName>
        <fullName evidence="5">Mannitol dehydrogenase C-terminal domain protein</fullName>
    </submittedName>
</protein>
<dbReference type="PANTHER" id="PTHR43362">
    <property type="entry name" value="MANNITOL DEHYDROGENASE DSF1-RELATED"/>
    <property type="match status" value="1"/>
</dbReference>
<comment type="caution">
    <text evidence="5">The sequence shown here is derived from an EMBL/GenBank/DDBJ whole genome shotgun (WGS) entry which is preliminary data.</text>
</comment>
<dbReference type="Pfam" id="PF01232">
    <property type="entry name" value="Mannitol_dh"/>
    <property type="match status" value="1"/>
</dbReference>
<reference evidence="5 6" key="1">
    <citation type="submission" date="2011-02" db="EMBL/GenBank/DDBJ databases">
        <authorList>
            <person name="Nelson K.E."/>
            <person name="Sutton G."/>
            <person name="Torralba M."/>
            <person name="Durkin S."/>
            <person name="Harkins D."/>
            <person name="Montgomery R."/>
            <person name="Ziemer C."/>
            <person name="Klaassens E."/>
            <person name="Ocuiv P."/>
            <person name="Morrison M."/>
        </authorList>
    </citation>
    <scope>NUCLEOTIDE SEQUENCE [LARGE SCALE GENOMIC DNA]</scope>
    <source>
        <strain evidence="5 6">8</strain>
    </source>
</reference>
<accession>E9S7P8</accession>
<dbReference type="eggNOG" id="COG0246">
    <property type="taxonomic scope" value="Bacteria"/>
</dbReference>
<evidence type="ECO:0000313" key="6">
    <source>
        <dbReference type="Proteomes" id="UP000004259"/>
    </source>
</evidence>
<organism evidence="5 6">
    <name type="scientific">Ruminococcus albus 8</name>
    <dbReference type="NCBI Taxonomy" id="246199"/>
    <lineage>
        <taxon>Bacteria</taxon>
        <taxon>Bacillati</taxon>
        <taxon>Bacillota</taxon>
        <taxon>Clostridia</taxon>
        <taxon>Eubacteriales</taxon>
        <taxon>Oscillospiraceae</taxon>
        <taxon>Ruminococcus</taxon>
    </lineage>
</organism>
<dbReference type="InterPro" id="IPR008927">
    <property type="entry name" value="6-PGluconate_DH-like_C_sf"/>
</dbReference>
<proteinExistence type="predicted"/>
<dbReference type="OrthoDB" id="271711at2"/>
<dbReference type="Gene3D" id="3.40.50.720">
    <property type="entry name" value="NAD(P)-binding Rossmann-like Domain"/>
    <property type="match status" value="1"/>
</dbReference>
<evidence type="ECO:0000256" key="2">
    <source>
        <dbReference type="ARBA" id="ARBA00048615"/>
    </source>
</evidence>
<dbReference type="InterPro" id="IPR013328">
    <property type="entry name" value="6PGD_dom2"/>
</dbReference>
<dbReference type="STRING" id="246199.CUS_7273"/>
<comment type="catalytic activity">
    <reaction evidence="2">
        <text>D-mannitol 1-phosphate + NAD(+) = beta-D-fructose 6-phosphate + NADH + H(+)</text>
        <dbReference type="Rhea" id="RHEA:19661"/>
        <dbReference type="ChEBI" id="CHEBI:15378"/>
        <dbReference type="ChEBI" id="CHEBI:57540"/>
        <dbReference type="ChEBI" id="CHEBI:57634"/>
        <dbReference type="ChEBI" id="CHEBI:57945"/>
        <dbReference type="ChEBI" id="CHEBI:61381"/>
        <dbReference type="EC" id="1.1.1.17"/>
    </reaction>
</comment>
<dbReference type="Proteomes" id="UP000004259">
    <property type="component" value="Unassembled WGS sequence"/>
</dbReference>
<feature type="domain" description="Mannitol dehydrogenase N-terminal" evidence="3">
    <location>
        <begin position="39"/>
        <end position="306"/>
    </location>
</feature>
<dbReference type="SUPFAM" id="SSF51735">
    <property type="entry name" value="NAD(P)-binding Rossmann-fold domains"/>
    <property type="match status" value="1"/>
</dbReference>